<dbReference type="SUPFAM" id="SSF109854">
    <property type="entry name" value="DinB/YfiT-like putative metalloenzymes"/>
    <property type="match status" value="1"/>
</dbReference>
<dbReference type="EMBL" id="NKYE01000005">
    <property type="protein sequence ID" value="OZM73365.1"/>
    <property type="molecule type" value="Genomic_DNA"/>
</dbReference>
<keyword evidence="2" id="KW-1185">Reference proteome</keyword>
<dbReference type="InParanoid" id="A0A263D7I5"/>
<dbReference type="InterPro" id="IPR034660">
    <property type="entry name" value="DinB/YfiT-like"/>
</dbReference>
<reference evidence="1 2" key="1">
    <citation type="submission" date="2017-07" db="EMBL/GenBank/DDBJ databases">
        <title>Amycolatopsis antarcticus sp. nov., isolated from the surface of an Antarcticus brown macroalga.</title>
        <authorList>
            <person name="Wang J."/>
            <person name="Leiva S."/>
            <person name="Huang J."/>
            <person name="Huang Y."/>
        </authorList>
    </citation>
    <scope>NUCLEOTIDE SEQUENCE [LARGE SCALE GENOMIC DNA]</scope>
    <source>
        <strain evidence="1 2">AU-G6</strain>
    </source>
</reference>
<evidence type="ECO:0000313" key="2">
    <source>
        <dbReference type="Proteomes" id="UP000242444"/>
    </source>
</evidence>
<proteinExistence type="predicted"/>
<dbReference type="NCBIfam" id="TIGR03083">
    <property type="entry name" value="maleylpyruvate isomerase family mycothiol-dependent enzyme"/>
    <property type="match status" value="1"/>
</dbReference>
<dbReference type="OrthoDB" id="3268903at2"/>
<dbReference type="InterPro" id="IPR017519">
    <property type="entry name" value="CHP03085"/>
</dbReference>
<dbReference type="AlphaFoldDB" id="A0A263D7I5"/>
<name>A0A263D7I5_9PSEU</name>
<sequence>MGVAKDERLALCALFDMQGPKAPTLCAGWTTRDLAAHLVLRERRPDALPGILVGPLAGYTQRVQDGYAAKPWDALVELVRTGPPRLAPTSLGFVDELVNSAEFLVHHEDVRRARQGWQPRPAQEDRDKAAWGAVSRIGKLAFRRSPVGVVLGVPGRSEVTAKRGSGQVIVRGEPVELLLYAFGRDEVELSFEGDKSALDGVSRGL</sequence>
<dbReference type="Proteomes" id="UP000242444">
    <property type="component" value="Unassembled WGS sequence"/>
</dbReference>
<comment type="caution">
    <text evidence="1">The sequence shown here is derived from an EMBL/GenBank/DDBJ whole genome shotgun (WGS) entry which is preliminary data.</text>
</comment>
<accession>A0A263D7I5</accession>
<dbReference type="InterPro" id="IPR017517">
    <property type="entry name" value="Maleyloyr_isom"/>
</dbReference>
<protein>
    <submittedName>
        <fullName evidence="1">TIGR03085 family protein</fullName>
    </submittedName>
</protein>
<dbReference type="RefSeq" id="WP_094862620.1">
    <property type="nucleotide sequence ID" value="NZ_NKYE01000005.1"/>
</dbReference>
<organism evidence="1 2">
    <name type="scientific">Amycolatopsis antarctica</name>
    <dbReference type="NCBI Taxonomy" id="1854586"/>
    <lineage>
        <taxon>Bacteria</taxon>
        <taxon>Bacillati</taxon>
        <taxon>Actinomycetota</taxon>
        <taxon>Actinomycetes</taxon>
        <taxon>Pseudonocardiales</taxon>
        <taxon>Pseudonocardiaceae</taxon>
        <taxon>Amycolatopsis</taxon>
    </lineage>
</organism>
<gene>
    <name evidence="1" type="ORF">CFN78_11010</name>
</gene>
<dbReference type="NCBIfam" id="TIGR03085">
    <property type="entry name" value="TIGR03085 family metal-binding protein"/>
    <property type="match status" value="1"/>
</dbReference>
<evidence type="ECO:0000313" key="1">
    <source>
        <dbReference type="EMBL" id="OZM73365.1"/>
    </source>
</evidence>